<evidence type="ECO:0000256" key="4">
    <source>
        <dbReference type="HAMAP-Rule" id="MF_00243"/>
    </source>
</evidence>
<comment type="catalytic activity">
    <reaction evidence="4">
        <text>beta-nicotinamide D-ribonucleotide + ATP + H(+) = diphosphate + NAD(+)</text>
        <dbReference type="Rhea" id="RHEA:21360"/>
        <dbReference type="ChEBI" id="CHEBI:14649"/>
        <dbReference type="ChEBI" id="CHEBI:15378"/>
        <dbReference type="ChEBI" id="CHEBI:30616"/>
        <dbReference type="ChEBI" id="CHEBI:33019"/>
        <dbReference type="ChEBI" id="CHEBI:57540"/>
        <dbReference type="EC" id="2.7.7.1"/>
    </reaction>
</comment>
<dbReference type="Gene3D" id="3.40.50.620">
    <property type="entry name" value="HUPs"/>
    <property type="match status" value="1"/>
</dbReference>
<dbReference type="OrthoDB" id="264480at2157"/>
<dbReference type="GO" id="GO:0005737">
    <property type="term" value="C:cytoplasm"/>
    <property type="evidence" value="ECO:0007669"/>
    <property type="project" value="UniProtKB-SubCell"/>
</dbReference>
<evidence type="ECO:0000256" key="3">
    <source>
        <dbReference type="ARBA" id="ARBA00022695"/>
    </source>
</evidence>
<dbReference type="STRING" id="368408.Tpen_0576"/>
<dbReference type="InterPro" id="IPR014729">
    <property type="entry name" value="Rossmann-like_a/b/a_fold"/>
</dbReference>
<keyword evidence="4" id="KW-0067">ATP-binding</keyword>
<keyword evidence="8" id="KW-1185">Reference proteome</keyword>
<keyword evidence="4" id="KW-0547">Nucleotide-binding</keyword>
<dbReference type="AlphaFoldDB" id="A1RXQ1"/>
<dbReference type="Proteomes" id="UP000000641">
    <property type="component" value="Chromosome"/>
</dbReference>
<dbReference type="NCBIfam" id="NF002243">
    <property type="entry name" value="PRK01153.1"/>
    <property type="match status" value="1"/>
</dbReference>
<dbReference type="InterPro" id="IPR006418">
    <property type="entry name" value="NMN_Atrans_arc"/>
</dbReference>
<evidence type="ECO:0000256" key="5">
    <source>
        <dbReference type="NCBIfam" id="TIGR01527"/>
    </source>
</evidence>
<dbReference type="eggNOG" id="arCOG00972">
    <property type="taxonomic scope" value="Archaea"/>
</dbReference>
<keyword evidence="4" id="KW-0520">NAD</keyword>
<dbReference type="HOGENOM" id="CLU_108783_0_0_2"/>
<evidence type="ECO:0000256" key="1">
    <source>
        <dbReference type="ARBA" id="ARBA00010124"/>
    </source>
</evidence>
<dbReference type="InterPro" id="IPR004821">
    <property type="entry name" value="Cyt_trans-like"/>
</dbReference>
<gene>
    <name evidence="7" type="ordered locus">Tpen_0576</name>
</gene>
<name>A1RXQ1_THEPD</name>
<organism evidence="7 8">
    <name type="scientific">Thermofilum pendens (strain DSM 2475 / Hrk 5)</name>
    <dbReference type="NCBI Taxonomy" id="368408"/>
    <lineage>
        <taxon>Archaea</taxon>
        <taxon>Thermoproteota</taxon>
        <taxon>Thermoprotei</taxon>
        <taxon>Thermofilales</taxon>
        <taxon>Thermofilaceae</taxon>
        <taxon>Thermofilum</taxon>
    </lineage>
</organism>
<evidence type="ECO:0000259" key="6">
    <source>
        <dbReference type="Pfam" id="PF01467"/>
    </source>
</evidence>
<keyword evidence="2 4" id="KW-0808">Transferase</keyword>
<dbReference type="NCBIfam" id="TIGR00125">
    <property type="entry name" value="cyt_tran_rel"/>
    <property type="match status" value="1"/>
</dbReference>
<dbReference type="GO" id="GO:0005524">
    <property type="term" value="F:ATP binding"/>
    <property type="evidence" value="ECO:0007669"/>
    <property type="project" value="UniProtKB-KW"/>
</dbReference>
<dbReference type="Pfam" id="PF01467">
    <property type="entry name" value="CTP_transf_like"/>
    <property type="match status" value="1"/>
</dbReference>
<dbReference type="EMBL" id="CP000505">
    <property type="protein sequence ID" value="ABL77981.1"/>
    <property type="molecule type" value="Genomic_DNA"/>
</dbReference>
<proteinExistence type="inferred from homology"/>
<dbReference type="GeneID" id="4600620"/>
<comment type="subcellular location">
    <subcellularLocation>
        <location evidence="4">Cytoplasm</location>
    </subcellularLocation>
</comment>
<evidence type="ECO:0000313" key="7">
    <source>
        <dbReference type="EMBL" id="ABL77981.1"/>
    </source>
</evidence>
<dbReference type="SUPFAM" id="SSF52374">
    <property type="entry name" value="Nucleotidylyl transferase"/>
    <property type="match status" value="1"/>
</dbReference>
<accession>A1RXQ1</accession>
<keyword evidence="3 4" id="KW-0548">Nucleotidyltransferase</keyword>
<dbReference type="HAMAP" id="MF_00243">
    <property type="entry name" value="NMN_adenylyltr"/>
    <property type="match status" value="1"/>
</dbReference>
<evidence type="ECO:0000256" key="2">
    <source>
        <dbReference type="ARBA" id="ARBA00022679"/>
    </source>
</evidence>
<dbReference type="UniPathway" id="UPA00253">
    <property type="reaction ID" value="UER00600"/>
</dbReference>
<protein>
    <recommendedName>
        <fullName evidence="4 5">Nicotinamide-nucleotide adenylyltransferase</fullName>
        <ecNumber evidence="4 5">2.7.7.1</ecNumber>
    </recommendedName>
    <alternativeName>
        <fullName evidence="4">NAD(+) diphosphorylase</fullName>
    </alternativeName>
    <alternativeName>
        <fullName evidence="4">NAD(+) pyrophosphorylase</fullName>
    </alternativeName>
    <alternativeName>
        <fullName evidence="4">NMN adenylyltransferase</fullName>
    </alternativeName>
</protein>
<dbReference type="PANTHER" id="PTHR21342">
    <property type="entry name" value="PHOSPHOPANTETHEINE ADENYLYLTRANSFERASE"/>
    <property type="match status" value="1"/>
</dbReference>
<dbReference type="GO" id="GO:0000309">
    <property type="term" value="F:nicotinamide-nucleotide adenylyltransferase activity"/>
    <property type="evidence" value="ECO:0007669"/>
    <property type="project" value="UniProtKB-UniRule"/>
</dbReference>
<reference evidence="8" key="1">
    <citation type="journal article" date="2008" name="J. Bacteriol.">
        <title>Genome sequence of Thermofilum pendens reveals an exceptional loss of biosynthetic pathways without genome reduction.</title>
        <authorList>
            <person name="Anderson I."/>
            <person name="Rodriguez J."/>
            <person name="Susanti D."/>
            <person name="Porat I."/>
            <person name="Reich C."/>
            <person name="Ulrich L.E."/>
            <person name="Elkins J.G."/>
            <person name="Mavromatis K."/>
            <person name="Lykidis A."/>
            <person name="Kim E."/>
            <person name="Thompson L.S."/>
            <person name="Nolan M."/>
            <person name="Land M."/>
            <person name="Copeland A."/>
            <person name="Lapidus A."/>
            <person name="Lucas S."/>
            <person name="Detter C."/>
            <person name="Zhulin I.B."/>
            <person name="Olsen G.J."/>
            <person name="Whitman W."/>
            <person name="Mukhopadhyay B."/>
            <person name="Bristow J."/>
            <person name="Kyrpides N."/>
        </authorList>
    </citation>
    <scope>NUCLEOTIDE SEQUENCE [LARGE SCALE GENOMIC DNA]</scope>
    <source>
        <strain evidence="8">DSM 2475 / Hrk 5</strain>
    </source>
</reference>
<comment type="similarity">
    <text evidence="1 4">Belongs to the archaeal NMN adenylyltransferase family.</text>
</comment>
<dbReference type="PANTHER" id="PTHR21342:SF0">
    <property type="entry name" value="BIFUNCTIONAL NMN ADENYLYLTRANSFERASE_NUDIX HYDROLASE"/>
    <property type="match status" value="1"/>
</dbReference>
<keyword evidence="4" id="KW-0662">Pyridine nucleotide biosynthesis</keyword>
<evidence type="ECO:0000313" key="8">
    <source>
        <dbReference type="Proteomes" id="UP000000641"/>
    </source>
</evidence>
<dbReference type="KEGG" id="tpe:Tpen_0576"/>
<dbReference type="GO" id="GO:0009435">
    <property type="term" value="P:NAD+ biosynthetic process"/>
    <property type="evidence" value="ECO:0007669"/>
    <property type="project" value="UniProtKB-UniRule"/>
</dbReference>
<keyword evidence="4" id="KW-0963">Cytoplasm</keyword>
<feature type="domain" description="Cytidyltransferase-like" evidence="6">
    <location>
        <begin position="9"/>
        <end position="139"/>
    </location>
</feature>
<dbReference type="NCBIfam" id="TIGR01527">
    <property type="entry name" value="arch_NMN_Atrans"/>
    <property type="match status" value="1"/>
</dbReference>
<dbReference type="RefSeq" id="WP_011752246.1">
    <property type="nucleotide sequence ID" value="NC_008698.1"/>
</dbReference>
<sequence>MAWRCRRALFMGRFQPFHLGHYNALKWIVERESEVVLAIGSAQYSHSLRNPFTVGERLEMVYAVLREEGLLDRVLVTVVPDTDGQHSLWVKLVVSFSPCFDVVYTNDPLSRMLFEEEGFKVESIPFYEREKYEGTRIRRLMAEGGDWAQYVPPAVAEVIRRIHGEQRVRSLFYLEAGGKN</sequence>
<dbReference type="EnsemblBacteria" id="ABL77981">
    <property type="protein sequence ID" value="ABL77981"/>
    <property type="gene ID" value="Tpen_0576"/>
</dbReference>
<dbReference type="EC" id="2.7.7.1" evidence="4 5"/>
<comment type="pathway">
    <text evidence="4">Cofactor biosynthesis; NAD(+) biosynthesis; NAD(+) from nicotinamide D-ribonucleotide: step 1/1.</text>
</comment>